<reference evidence="1 2" key="1">
    <citation type="submission" date="2018-06" db="EMBL/GenBank/DDBJ databases">
        <title>Genome sequencing of Flavobacterium.</title>
        <authorList>
            <person name="Baek M.-G."/>
            <person name="Yi H."/>
        </authorList>
    </citation>
    <scope>NUCLEOTIDE SEQUENCE [LARGE SCALE GENOMIC DNA]</scope>
    <source>
        <strain evidence="1 2">HYN0086</strain>
    </source>
</reference>
<keyword evidence="2" id="KW-1185">Reference proteome</keyword>
<gene>
    <name evidence="1" type="ORF">HYN86_09795</name>
</gene>
<dbReference type="RefSeq" id="WP_113677852.1">
    <property type="nucleotide sequence ID" value="NZ_CP030261.1"/>
</dbReference>
<dbReference type="EMBL" id="CP030261">
    <property type="protein sequence ID" value="AXB56867.1"/>
    <property type="molecule type" value="Genomic_DNA"/>
</dbReference>
<evidence type="ECO:0000313" key="2">
    <source>
        <dbReference type="Proteomes" id="UP000251561"/>
    </source>
</evidence>
<accession>A0A344LSH5</accession>
<proteinExistence type="predicted"/>
<organism evidence="1 2">
    <name type="scientific">Flavobacterium fluviale</name>
    <dbReference type="NCBI Taxonomy" id="2249356"/>
    <lineage>
        <taxon>Bacteria</taxon>
        <taxon>Pseudomonadati</taxon>
        <taxon>Bacteroidota</taxon>
        <taxon>Flavobacteriia</taxon>
        <taxon>Flavobacteriales</taxon>
        <taxon>Flavobacteriaceae</taxon>
        <taxon>Flavobacterium</taxon>
    </lineage>
</organism>
<dbReference type="OrthoDB" id="1368457at2"/>
<dbReference type="KEGG" id="ffl:HYN86_09795"/>
<dbReference type="Proteomes" id="UP000251561">
    <property type="component" value="Chromosome"/>
</dbReference>
<name>A0A344LSH5_9FLAO</name>
<dbReference type="AlphaFoldDB" id="A0A344LSH5"/>
<evidence type="ECO:0000313" key="1">
    <source>
        <dbReference type="EMBL" id="AXB56867.1"/>
    </source>
</evidence>
<sequence>MFLRRLIGVLGLLCCSFGYSQDAKEILKKVGEQYGAAKPLQYKVTYNLFKDFDAKKVEETYAGVFYKNAQNDMYTKIGNTETLNTKNVNVRVSHPEKAIEINKPIPNYKGDLDIKALLEMCKIEKCTDLKSFWEITLKTNSFTGLPYSKIIVRVSKTYFIQKQVFFYNAPSNFSKDYRKPDSHYPRLEVTYSNFSRNPVSASVFNSQNYFTSSGGKIVLSQQLKKYEIVDQRNVANNN</sequence>
<protein>
    <submittedName>
        <fullName evidence="1">Uncharacterized protein</fullName>
    </submittedName>
</protein>